<reference evidence="1" key="2">
    <citation type="submission" date="2024-01" db="EMBL/GenBank/DDBJ databases">
        <authorList>
            <person name="He J."/>
            <person name="Wang M."/>
            <person name="Zheng J."/>
            <person name="Liu Z."/>
        </authorList>
    </citation>
    <scope>NUCLEOTIDE SEQUENCE</scope>
    <source>
        <strain evidence="1">ZL_2023a</strain>
        <tissue evidence="1">Muscle</tissue>
    </source>
</reference>
<protein>
    <submittedName>
        <fullName evidence="1">Uncharacterized protein</fullName>
    </submittedName>
</protein>
<accession>A0AAW0X5P8</accession>
<proteinExistence type="predicted"/>
<dbReference type="Proteomes" id="UP001445076">
    <property type="component" value="Unassembled WGS sequence"/>
</dbReference>
<reference evidence="1 2" key="1">
    <citation type="journal article" date="2024" name="BMC Genomics">
        <title>Genome assembly of redclaw crayfish (Cherax quadricarinatus) provides insights into its immune adaptation and hypoxia tolerance.</title>
        <authorList>
            <person name="Liu Z."/>
            <person name="Zheng J."/>
            <person name="Li H."/>
            <person name="Fang K."/>
            <person name="Wang S."/>
            <person name="He J."/>
            <person name="Zhou D."/>
            <person name="Weng S."/>
            <person name="Chi M."/>
            <person name="Gu Z."/>
            <person name="He J."/>
            <person name="Li F."/>
            <person name="Wang M."/>
        </authorList>
    </citation>
    <scope>NUCLEOTIDE SEQUENCE [LARGE SCALE GENOMIC DNA]</scope>
    <source>
        <strain evidence="1">ZL_2023a</strain>
    </source>
</reference>
<dbReference type="AlphaFoldDB" id="A0AAW0X5P8"/>
<name>A0AAW0X5P8_CHEQU</name>
<organism evidence="1 2">
    <name type="scientific">Cherax quadricarinatus</name>
    <name type="common">Australian red claw crayfish</name>
    <dbReference type="NCBI Taxonomy" id="27406"/>
    <lineage>
        <taxon>Eukaryota</taxon>
        <taxon>Metazoa</taxon>
        <taxon>Ecdysozoa</taxon>
        <taxon>Arthropoda</taxon>
        <taxon>Crustacea</taxon>
        <taxon>Multicrustacea</taxon>
        <taxon>Malacostraca</taxon>
        <taxon>Eumalacostraca</taxon>
        <taxon>Eucarida</taxon>
        <taxon>Decapoda</taxon>
        <taxon>Pleocyemata</taxon>
        <taxon>Astacidea</taxon>
        <taxon>Parastacoidea</taxon>
        <taxon>Parastacidae</taxon>
        <taxon>Cherax</taxon>
    </lineage>
</organism>
<comment type="caution">
    <text evidence="1">The sequence shown here is derived from an EMBL/GenBank/DDBJ whole genome shotgun (WGS) entry which is preliminary data.</text>
</comment>
<sequence>MYRRHQRKKNTNCATCSPRATLQYVQHRCCSIITQVFQHVQHRCCYITACATQVLQLLPVLTNLVSQDSAKFSAFLVLKSYTSLWITVIPTNLRDCVTASEEQQAVQATILPPNIFCLHLENN</sequence>
<evidence type="ECO:0000313" key="1">
    <source>
        <dbReference type="EMBL" id="KAK8735046.1"/>
    </source>
</evidence>
<dbReference type="EMBL" id="JARKIK010000049">
    <property type="protein sequence ID" value="KAK8735045.1"/>
    <property type="molecule type" value="Genomic_DNA"/>
</dbReference>
<keyword evidence="2" id="KW-1185">Reference proteome</keyword>
<dbReference type="EMBL" id="JARKIK010000049">
    <property type="protein sequence ID" value="KAK8735046.1"/>
    <property type="molecule type" value="Genomic_DNA"/>
</dbReference>
<evidence type="ECO:0000313" key="2">
    <source>
        <dbReference type="Proteomes" id="UP001445076"/>
    </source>
</evidence>
<gene>
    <name evidence="1" type="ORF">OTU49_005797</name>
</gene>